<dbReference type="InterPro" id="IPR050482">
    <property type="entry name" value="Sensor_HK_TwoCompSys"/>
</dbReference>
<reference evidence="12 13" key="1">
    <citation type="journal article" date="2019" name="Int. J. Syst. Evol. Microbiol.">
        <title>The Global Catalogue of Microorganisms (GCM) 10K type strain sequencing project: providing services to taxonomists for standard genome sequencing and annotation.</title>
        <authorList>
            <consortium name="The Broad Institute Genomics Platform"/>
            <consortium name="The Broad Institute Genome Sequencing Center for Infectious Disease"/>
            <person name="Wu L."/>
            <person name="Ma J."/>
        </authorList>
    </citation>
    <scope>NUCLEOTIDE SEQUENCE [LARGE SCALE GENOMIC DNA]</scope>
    <source>
        <strain evidence="12 13">JCM 10425</strain>
    </source>
</reference>
<evidence type="ECO:0000256" key="7">
    <source>
        <dbReference type="ARBA" id="ARBA00022840"/>
    </source>
</evidence>
<dbReference type="CDD" id="cd16917">
    <property type="entry name" value="HATPase_UhpB-NarQ-NarX-like"/>
    <property type="match status" value="1"/>
</dbReference>
<keyword evidence="9" id="KW-1133">Transmembrane helix</keyword>
<dbReference type="Proteomes" id="UP001500967">
    <property type="component" value="Unassembled WGS sequence"/>
</dbReference>
<evidence type="ECO:0000256" key="6">
    <source>
        <dbReference type="ARBA" id="ARBA00022777"/>
    </source>
</evidence>
<accession>A0ABN0UCN3</accession>
<sequence>MTDDNWVVLAAAGDAARADRVVSWRRIVVQSVLAVLVVFGVAASAGTIAARQAAESESVNDALTVTDLLAGAVVTPALEDALLSPDEATAAAARDRLDAVIRPGVLVGAIVRTKIWTPEGRIVYSDEPRLIGRTFPLGDDERAVLRTPRTRADVSDLDEPENQYERSDSKLLEVYRPVWTPGGRTLLFETYSRYDAVTDRSGQLWRGFAGITVSSLLLMLVLQAPVTWALVGRVRRATLQREQLRERAMAASDSERKRIAATLHDGVVQDLTAGAFAVAAAAGKARSTPGAESLAERLDSVAGTVRAGVGSMRSLLVDIYPPSLVDSGLAAALEDLVTGLRERGTEVAITVSPERELTPDVEALLFRVAQESLRNVAKHADASHVVVAVTGAVTLEITDDGVGFDSAAVRPEGHFGLRVMADLAREAGAMLAVASRPGGGTRWRLEKKL</sequence>
<dbReference type="EC" id="2.7.13.3" evidence="2"/>
<gene>
    <name evidence="12" type="ORF">GCM10009539_34410</name>
</gene>
<evidence type="ECO:0000256" key="1">
    <source>
        <dbReference type="ARBA" id="ARBA00000085"/>
    </source>
</evidence>
<dbReference type="Pfam" id="PF02518">
    <property type="entry name" value="HATPase_c"/>
    <property type="match status" value="1"/>
</dbReference>
<keyword evidence="9" id="KW-0812">Transmembrane</keyword>
<keyword evidence="8" id="KW-0902">Two-component regulatory system</keyword>
<keyword evidence="4" id="KW-0808">Transferase</keyword>
<evidence type="ECO:0000256" key="3">
    <source>
        <dbReference type="ARBA" id="ARBA00022553"/>
    </source>
</evidence>
<feature type="transmembrane region" description="Helical" evidence="9">
    <location>
        <begin position="28"/>
        <end position="50"/>
    </location>
</feature>
<dbReference type="RefSeq" id="WP_344649840.1">
    <property type="nucleotide sequence ID" value="NZ_BAAAGX010000014.1"/>
</dbReference>
<dbReference type="InterPro" id="IPR011712">
    <property type="entry name" value="Sig_transdc_His_kin_sub3_dim/P"/>
</dbReference>
<keyword evidence="5" id="KW-0547">Nucleotide-binding</keyword>
<protein>
    <recommendedName>
        <fullName evidence="2">histidine kinase</fullName>
        <ecNumber evidence="2">2.7.13.3</ecNumber>
    </recommendedName>
</protein>
<evidence type="ECO:0000256" key="4">
    <source>
        <dbReference type="ARBA" id="ARBA00022679"/>
    </source>
</evidence>
<evidence type="ECO:0000256" key="5">
    <source>
        <dbReference type="ARBA" id="ARBA00022741"/>
    </source>
</evidence>
<evidence type="ECO:0000256" key="2">
    <source>
        <dbReference type="ARBA" id="ARBA00012438"/>
    </source>
</evidence>
<feature type="domain" description="Signal transduction histidine kinase subgroup 3 dimerisation and phosphoacceptor" evidence="11">
    <location>
        <begin position="255"/>
        <end position="323"/>
    </location>
</feature>
<proteinExistence type="predicted"/>
<keyword evidence="13" id="KW-1185">Reference proteome</keyword>
<dbReference type="InterPro" id="IPR003594">
    <property type="entry name" value="HATPase_dom"/>
</dbReference>
<comment type="catalytic activity">
    <reaction evidence="1">
        <text>ATP + protein L-histidine = ADP + protein N-phospho-L-histidine.</text>
        <dbReference type="EC" id="2.7.13.3"/>
    </reaction>
</comment>
<dbReference type="SUPFAM" id="SSF55874">
    <property type="entry name" value="ATPase domain of HSP90 chaperone/DNA topoisomerase II/histidine kinase"/>
    <property type="match status" value="1"/>
</dbReference>
<comment type="caution">
    <text evidence="12">The sequence shown here is derived from an EMBL/GenBank/DDBJ whole genome shotgun (WGS) entry which is preliminary data.</text>
</comment>
<dbReference type="InterPro" id="IPR036890">
    <property type="entry name" value="HATPase_C_sf"/>
</dbReference>
<keyword evidence="3" id="KW-0597">Phosphoprotein</keyword>
<dbReference type="Pfam" id="PF07730">
    <property type="entry name" value="HisKA_3"/>
    <property type="match status" value="1"/>
</dbReference>
<evidence type="ECO:0000313" key="13">
    <source>
        <dbReference type="Proteomes" id="UP001500967"/>
    </source>
</evidence>
<keyword evidence="7" id="KW-0067">ATP-binding</keyword>
<keyword evidence="9" id="KW-0472">Membrane</keyword>
<evidence type="ECO:0000256" key="9">
    <source>
        <dbReference type="SAM" id="Phobius"/>
    </source>
</evidence>
<feature type="domain" description="Histidine kinase/HSP90-like ATPase" evidence="10">
    <location>
        <begin position="362"/>
        <end position="446"/>
    </location>
</feature>
<organism evidence="12 13">
    <name type="scientific">Cryptosporangium japonicum</name>
    <dbReference type="NCBI Taxonomy" id="80872"/>
    <lineage>
        <taxon>Bacteria</taxon>
        <taxon>Bacillati</taxon>
        <taxon>Actinomycetota</taxon>
        <taxon>Actinomycetes</taxon>
        <taxon>Cryptosporangiales</taxon>
        <taxon>Cryptosporangiaceae</taxon>
        <taxon>Cryptosporangium</taxon>
    </lineage>
</organism>
<dbReference type="EMBL" id="BAAAGX010000014">
    <property type="protein sequence ID" value="GAA0246167.1"/>
    <property type="molecule type" value="Genomic_DNA"/>
</dbReference>
<evidence type="ECO:0000313" key="12">
    <source>
        <dbReference type="EMBL" id="GAA0246167.1"/>
    </source>
</evidence>
<keyword evidence="6" id="KW-0418">Kinase</keyword>
<evidence type="ECO:0000259" key="11">
    <source>
        <dbReference type="Pfam" id="PF07730"/>
    </source>
</evidence>
<dbReference type="PANTHER" id="PTHR24421">
    <property type="entry name" value="NITRATE/NITRITE SENSOR PROTEIN NARX-RELATED"/>
    <property type="match status" value="1"/>
</dbReference>
<name>A0ABN0UCN3_9ACTN</name>
<evidence type="ECO:0000259" key="10">
    <source>
        <dbReference type="Pfam" id="PF02518"/>
    </source>
</evidence>
<dbReference type="Gene3D" id="3.30.565.10">
    <property type="entry name" value="Histidine kinase-like ATPase, C-terminal domain"/>
    <property type="match status" value="1"/>
</dbReference>
<evidence type="ECO:0000256" key="8">
    <source>
        <dbReference type="ARBA" id="ARBA00023012"/>
    </source>
</evidence>
<dbReference type="Gene3D" id="1.20.5.1930">
    <property type="match status" value="1"/>
</dbReference>
<dbReference type="PANTHER" id="PTHR24421:SF10">
    <property type="entry name" value="NITRATE_NITRITE SENSOR PROTEIN NARQ"/>
    <property type="match status" value="1"/>
</dbReference>